<feature type="domain" description="Helicase ATP-binding" evidence="4">
    <location>
        <begin position="1"/>
        <end position="121"/>
    </location>
</feature>
<dbReference type="EMBL" id="JAGMUU010000008">
    <property type="protein sequence ID" value="KAH7147056.1"/>
    <property type="molecule type" value="Genomic_DNA"/>
</dbReference>
<evidence type="ECO:0000313" key="5">
    <source>
        <dbReference type="EMBL" id="KAH7147056.1"/>
    </source>
</evidence>
<reference evidence="5" key="1">
    <citation type="journal article" date="2021" name="Nat. Commun.">
        <title>Genetic determinants of endophytism in the Arabidopsis root mycobiome.</title>
        <authorList>
            <person name="Mesny F."/>
            <person name="Miyauchi S."/>
            <person name="Thiergart T."/>
            <person name="Pickel B."/>
            <person name="Atanasova L."/>
            <person name="Karlsson M."/>
            <person name="Huettel B."/>
            <person name="Barry K.W."/>
            <person name="Haridas S."/>
            <person name="Chen C."/>
            <person name="Bauer D."/>
            <person name="Andreopoulos W."/>
            <person name="Pangilinan J."/>
            <person name="LaButti K."/>
            <person name="Riley R."/>
            <person name="Lipzen A."/>
            <person name="Clum A."/>
            <person name="Drula E."/>
            <person name="Henrissat B."/>
            <person name="Kohler A."/>
            <person name="Grigoriev I.V."/>
            <person name="Martin F.M."/>
            <person name="Hacquard S."/>
        </authorList>
    </citation>
    <scope>NUCLEOTIDE SEQUENCE</scope>
    <source>
        <strain evidence="5">MPI-CAGE-AT-0021</strain>
    </source>
</reference>
<dbReference type="Proteomes" id="UP000717696">
    <property type="component" value="Unassembled WGS sequence"/>
</dbReference>
<organism evidence="5 6">
    <name type="scientific">Dactylonectria estremocensis</name>
    <dbReference type="NCBI Taxonomy" id="1079267"/>
    <lineage>
        <taxon>Eukaryota</taxon>
        <taxon>Fungi</taxon>
        <taxon>Dikarya</taxon>
        <taxon>Ascomycota</taxon>
        <taxon>Pezizomycotina</taxon>
        <taxon>Sordariomycetes</taxon>
        <taxon>Hypocreomycetidae</taxon>
        <taxon>Hypocreales</taxon>
        <taxon>Nectriaceae</taxon>
        <taxon>Dactylonectria</taxon>
    </lineage>
</organism>
<evidence type="ECO:0000259" key="4">
    <source>
        <dbReference type="PROSITE" id="PS51192"/>
    </source>
</evidence>
<keyword evidence="2" id="KW-0378">Hydrolase</keyword>
<dbReference type="InterPro" id="IPR014001">
    <property type="entry name" value="Helicase_ATP-bd"/>
</dbReference>
<dbReference type="InterPro" id="IPR038718">
    <property type="entry name" value="SNF2-like_sf"/>
</dbReference>
<dbReference type="GO" id="GO:0005634">
    <property type="term" value="C:nucleus"/>
    <property type="evidence" value="ECO:0007669"/>
    <property type="project" value="TreeGrafter"/>
</dbReference>
<dbReference type="GO" id="GO:0005524">
    <property type="term" value="F:ATP binding"/>
    <property type="evidence" value="ECO:0007669"/>
    <property type="project" value="UniProtKB-KW"/>
</dbReference>
<proteinExistence type="predicted"/>
<sequence>MGLGKTLSIISLIAHDKVLEKESGPVKSSGKILGRGTLLVLPPSLLHNWEEELLKHLSAEHFAWRCHHGRQRIQETSDVGFHDIVLTTYTTLAKEWQDQEQSQVFSHDWHRVVLDEGRRRM</sequence>
<dbReference type="InterPro" id="IPR027417">
    <property type="entry name" value="P-loop_NTPase"/>
</dbReference>
<name>A0A9P9EYR6_9HYPO</name>
<dbReference type="GO" id="GO:0006281">
    <property type="term" value="P:DNA repair"/>
    <property type="evidence" value="ECO:0007669"/>
    <property type="project" value="TreeGrafter"/>
</dbReference>
<evidence type="ECO:0000256" key="2">
    <source>
        <dbReference type="ARBA" id="ARBA00022801"/>
    </source>
</evidence>
<protein>
    <submittedName>
        <fullName evidence="5">SNF2 family N-terminal domain-containing protein</fullName>
    </submittedName>
</protein>
<dbReference type="InterPro" id="IPR050628">
    <property type="entry name" value="SNF2_RAD54_helicase_TF"/>
</dbReference>
<dbReference type="PROSITE" id="PS51192">
    <property type="entry name" value="HELICASE_ATP_BIND_1"/>
    <property type="match status" value="1"/>
</dbReference>
<dbReference type="Gene3D" id="3.40.50.10810">
    <property type="entry name" value="Tandem AAA-ATPase domain"/>
    <property type="match status" value="1"/>
</dbReference>
<dbReference type="OrthoDB" id="448448at2759"/>
<evidence type="ECO:0000313" key="6">
    <source>
        <dbReference type="Proteomes" id="UP000717696"/>
    </source>
</evidence>
<gene>
    <name evidence="5" type="ORF">B0J13DRAFT_319637</name>
</gene>
<dbReference type="GO" id="GO:0008094">
    <property type="term" value="F:ATP-dependent activity, acting on DNA"/>
    <property type="evidence" value="ECO:0007669"/>
    <property type="project" value="TreeGrafter"/>
</dbReference>
<keyword evidence="3" id="KW-0067">ATP-binding</keyword>
<dbReference type="PANTHER" id="PTHR45626">
    <property type="entry name" value="TRANSCRIPTION TERMINATION FACTOR 2-RELATED"/>
    <property type="match status" value="1"/>
</dbReference>
<dbReference type="InterPro" id="IPR000330">
    <property type="entry name" value="SNF2_N"/>
</dbReference>
<evidence type="ECO:0000256" key="1">
    <source>
        <dbReference type="ARBA" id="ARBA00022741"/>
    </source>
</evidence>
<keyword evidence="6" id="KW-1185">Reference proteome</keyword>
<keyword evidence="1" id="KW-0547">Nucleotide-binding</keyword>
<evidence type="ECO:0000256" key="3">
    <source>
        <dbReference type="ARBA" id="ARBA00022840"/>
    </source>
</evidence>
<dbReference type="Pfam" id="PF00176">
    <property type="entry name" value="SNF2-rel_dom"/>
    <property type="match status" value="1"/>
</dbReference>
<dbReference type="AlphaFoldDB" id="A0A9P9EYR6"/>
<dbReference type="SUPFAM" id="SSF52540">
    <property type="entry name" value="P-loop containing nucleoside triphosphate hydrolases"/>
    <property type="match status" value="1"/>
</dbReference>
<accession>A0A9P9EYR6</accession>
<dbReference type="GO" id="GO:0016787">
    <property type="term" value="F:hydrolase activity"/>
    <property type="evidence" value="ECO:0007669"/>
    <property type="project" value="UniProtKB-KW"/>
</dbReference>
<comment type="caution">
    <text evidence="5">The sequence shown here is derived from an EMBL/GenBank/DDBJ whole genome shotgun (WGS) entry which is preliminary data.</text>
</comment>